<dbReference type="EMBL" id="OW152828">
    <property type="protein sequence ID" value="CAH2045465.1"/>
    <property type="molecule type" value="Genomic_DNA"/>
</dbReference>
<reference evidence="1" key="1">
    <citation type="submission" date="2022-03" db="EMBL/GenBank/DDBJ databases">
        <authorList>
            <person name="Martin H S."/>
        </authorList>
    </citation>
    <scope>NUCLEOTIDE SEQUENCE</scope>
</reference>
<sequence length="68" mass="7566">MAGAARLSSGRRALARRLTQRDLFVRPHGLPRNVRGAGPAPRSTNYECQMLSHATVRRAVRTPLRRSS</sequence>
<protein>
    <submittedName>
        <fullName evidence="1">Uncharacterized protein</fullName>
    </submittedName>
</protein>
<proteinExistence type="predicted"/>
<feature type="non-terminal residue" evidence="1">
    <location>
        <position position="68"/>
    </location>
</feature>
<evidence type="ECO:0000313" key="2">
    <source>
        <dbReference type="Proteomes" id="UP000837857"/>
    </source>
</evidence>
<gene>
    <name evidence="1" type="ORF">IPOD504_LOCUS5086</name>
</gene>
<evidence type="ECO:0000313" key="1">
    <source>
        <dbReference type="EMBL" id="CAH2045465.1"/>
    </source>
</evidence>
<dbReference type="Proteomes" id="UP000837857">
    <property type="component" value="Chromosome 16"/>
</dbReference>
<organism evidence="1 2">
    <name type="scientific">Iphiclides podalirius</name>
    <name type="common">scarce swallowtail</name>
    <dbReference type="NCBI Taxonomy" id="110791"/>
    <lineage>
        <taxon>Eukaryota</taxon>
        <taxon>Metazoa</taxon>
        <taxon>Ecdysozoa</taxon>
        <taxon>Arthropoda</taxon>
        <taxon>Hexapoda</taxon>
        <taxon>Insecta</taxon>
        <taxon>Pterygota</taxon>
        <taxon>Neoptera</taxon>
        <taxon>Endopterygota</taxon>
        <taxon>Lepidoptera</taxon>
        <taxon>Glossata</taxon>
        <taxon>Ditrysia</taxon>
        <taxon>Papilionoidea</taxon>
        <taxon>Papilionidae</taxon>
        <taxon>Papilioninae</taxon>
        <taxon>Iphiclides</taxon>
    </lineage>
</organism>
<name>A0ABN8I0H6_9NEOP</name>
<accession>A0ABN8I0H6</accession>
<keyword evidence="2" id="KW-1185">Reference proteome</keyword>